<reference evidence="3" key="1">
    <citation type="submission" date="2016-06" db="UniProtKB">
        <authorList>
            <consortium name="WormBaseParasite"/>
        </authorList>
    </citation>
    <scope>IDENTIFICATION</scope>
</reference>
<organism evidence="3">
    <name type="scientific">Gongylonema pulchrum</name>
    <dbReference type="NCBI Taxonomy" id="637853"/>
    <lineage>
        <taxon>Eukaryota</taxon>
        <taxon>Metazoa</taxon>
        <taxon>Ecdysozoa</taxon>
        <taxon>Nematoda</taxon>
        <taxon>Chromadorea</taxon>
        <taxon>Rhabditida</taxon>
        <taxon>Spirurina</taxon>
        <taxon>Spiruromorpha</taxon>
        <taxon>Spiruroidea</taxon>
        <taxon>Gongylonematidae</taxon>
        <taxon>Gongylonema</taxon>
    </lineage>
</organism>
<sequence>MEYIRSDEGILGKPDFHIIHHPSGLFSLGRCQRSYYWQKVISNFYFAQESKLELPAIVVCPKNADAIDGNLIVRQIRDAVPEIDDITASSVLQFAVAGYGFRNMESG</sequence>
<dbReference type="EMBL" id="UYRT01014945">
    <property type="protein sequence ID" value="VDK54560.1"/>
    <property type="molecule type" value="Genomic_DNA"/>
</dbReference>
<gene>
    <name evidence="1" type="ORF">GPUH_LOCUS6398</name>
</gene>
<proteinExistence type="predicted"/>
<keyword evidence="2" id="KW-1185">Reference proteome</keyword>
<evidence type="ECO:0000313" key="2">
    <source>
        <dbReference type="Proteomes" id="UP000271098"/>
    </source>
</evidence>
<dbReference type="Proteomes" id="UP000271098">
    <property type="component" value="Unassembled WGS sequence"/>
</dbReference>
<evidence type="ECO:0000313" key="3">
    <source>
        <dbReference type="WBParaSite" id="GPUH_0000640701-mRNA-1"/>
    </source>
</evidence>
<dbReference type="WBParaSite" id="GPUH_0000640701-mRNA-1">
    <property type="protein sequence ID" value="GPUH_0000640701-mRNA-1"/>
    <property type="gene ID" value="GPUH_0000640701"/>
</dbReference>
<reference evidence="1 2" key="2">
    <citation type="submission" date="2018-11" db="EMBL/GenBank/DDBJ databases">
        <authorList>
            <consortium name="Pathogen Informatics"/>
        </authorList>
    </citation>
    <scope>NUCLEOTIDE SEQUENCE [LARGE SCALE GENOMIC DNA]</scope>
</reference>
<accession>A0A183DCF7</accession>
<dbReference type="AlphaFoldDB" id="A0A183DCF7"/>
<evidence type="ECO:0000313" key="1">
    <source>
        <dbReference type="EMBL" id="VDK54560.1"/>
    </source>
</evidence>
<name>A0A183DCF7_9BILA</name>
<protein>
    <submittedName>
        <fullName evidence="3">DUF927 domain-containing protein</fullName>
    </submittedName>
</protein>